<keyword evidence="2" id="KW-1133">Transmembrane helix</keyword>
<protein>
    <submittedName>
        <fullName evidence="3">Uncharacterized protein</fullName>
    </submittedName>
</protein>
<reference evidence="3 4" key="1">
    <citation type="submission" date="2011-05" db="EMBL/GenBank/DDBJ databases">
        <title>Complete sequence of chromosome of Frankia symbiont of Datisca glomerata.</title>
        <authorList>
            <consortium name="US DOE Joint Genome Institute"/>
            <person name="Lucas S."/>
            <person name="Han J."/>
            <person name="Lapidus A."/>
            <person name="Cheng J.-F."/>
            <person name="Goodwin L."/>
            <person name="Pitluck S."/>
            <person name="Peters L."/>
            <person name="Mikhailova N."/>
            <person name="Chertkov O."/>
            <person name="Teshima H."/>
            <person name="Han C."/>
            <person name="Tapia R."/>
            <person name="Land M."/>
            <person name="Hauser L."/>
            <person name="Kyrpides N."/>
            <person name="Ivanova N."/>
            <person name="Pagani I."/>
            <person name="Berry A."/>
            <person name="Pawlowski K."/>
            <person name="Persson T."/>
            <person name="Vanden Heuvel B."/>
            <person name="Benson D."/>
            <person name="Woyke T."/>
        </authorList>
    </citation>
    <scope>NUCLEOTIDE SEQUENCE [LARGE SCALE GENOMIC DNA]</scope>
    <source>
        <strain evidence="4">4085684</strain>
    </source>
</reference>
<dbReference type="InterPro" id="IPR011050">
    <property type="entry name" value="Pectin_lyase_fold/virulence"/>
</dbReference>
<dbReference type="KEGG" id="fsy:FsymDg_4150"/>
<dbReference type="Proteomes" id="UP000001549">
    <property type="component" value="Chromosome"/>
</dbReference>
<dbReference type="InterPro" id="IPR012334">
    <property type="entry name" value="Pectin_lyas_fold"/>
</dbReference>
<dbReference type="Gene3D" id="2.60.40.10">
    <property type="entry name" value="Immunoglobulins"/>
    <property type="match status" value="1"/>
</dbReference>
<name>F8AWX6_9ACTN</name>
<dbReference type="HOGENOM" id="CLU_537202_0_0_11"/>
<keyword evidence="2" id="KW-0472">Membrane</keyword>
<dbReference type="Gene3D" id="2.160.20.10">
    <property type="entry name" value="Single-stranded right-handed beta-helix, Pectin lyase-like"/>
    <property type="match status" value="1"/>
</dbReference>
<dbReference type="STRING" id="656024.FsymDg_4150"/>
<dbReference type="EMBL" id="CP002801">
    <property type="protein sequence ID" value="AEH11420.1"/>
    <property type="molecule type" value="Genomic_DNA"/>
</dbReference>
<dbReference type="eggNOG" id="COG3420">
    <property type="taxonomic scope" value="Bacteria"/>
</dbReference>
<evidence type="ECO:0000256" key="2">
    <source>
        <dbReference type="SAM" id="Phobius"/>
    </source>
</evidence>
<gene>
    <name evidence="3" type="ordered locus">FsymDg_4150</name>
</gene>
<accession>F8AWX6</accession>
<feature type="transmembrane region" description="Helical" evidence="2">
    <location>
        <begin position="43"/>
        <end position="62"/>
    </location>
</feature>
<keyword evidence="2" id="KW-0812">Transmembrane</keyword>
<keyword evidence="4" id="KW-1185">Reference proteome</keyword>
<feature type="region of interest" description="Disordered" evidence="1">
    <location>
        <begin position="1"/>
        <end position="26"/>
    </location>
</feature>
<evidence type="ECO:0000313" key="4">
    <source>
        <dbReference type="Proteomes" id="UP000001549"/>
    </source>
</evidence>
<sequence>MRPTPVDGHTRTDTDLYGESTDTRSEGRRLNLRALTDPRHRPWLGIGAAGLVLVIIVGILLARGGRGPVPTQIAAATVPPSALAEAAAPARPLGRWVLTVGTSPLEGQSIQGGTEINLTAGTDTLDKVERVKFSLDGDTVLDDRDVPFSVPLGNPSPGKHTLTARVRTDDGSVEVESTFTITGDGAALAPTVSAAPVPAAVLAALPSVPPPLRTIEVTTTDQLTTALTGARPGDLIHLADGTYHGTFTANHPATPTAPITLRGTHNAIIDGGNPTQGYAIHLDNADHWHLDGFTVQNSQKGVMADQTTGAVLTNLLVRTIGQEGIHLRNFSTDNFIVGTTVTGTGRKDPGYGEGIYIGTAESNWKRFSGGRPDTSDRNQIIGNTISGITAEAIDIKEATTGGLIRGNHFDGATITGANYADSWIDLKGNNWRVEGNTGTHSPLDGIQTHVVVDGWGTGNIITGNQLDVRGPGYGINIDKPTKTQNIVSCTNTVTAANKGAFNVTCTR</sequence>
<dbReference type="AlphaFoldDB" id="F8AWX6"/>
<dbReference type="InterPro" id="IPR013783">
    <property type="entry name" value="Ig-like_fold"/>
</dbReference>
<organism evidence="3 4">
    <name type="scientific">Candidatus Protofrankia datiscae</name>
    <dbReference type="NCBI Taxonomy" id="2716812"/>
    <lineage>
        <taxon>Bacteria</taxon>
        <taxon>Bacillati</taxon>
        <taxon>Actinomycetota</taxon>
        <taxon>Actinomycetes</taxon>
        <taxon>Frankiales</taxon>
        <taxon>Frankiaceae</taxon>
        <taxon>Protofrankia</taxon>
    </lineage>
</organism>
<evidence type="ECO:0000256" key="1">
    <source>
        <dbReference type="SAM" id="MobiDB-lite"/>
    </source>
</evidence>
<evidence type="ECO:0000313" key="3">
    <source>
        <dbReference type="EMBL" id="AEH11420.1"/>
    </source>
</evidence>
<dbReference type="RefSeq" id="WP_013875291.1">
    <property type="nucleotide sequence ID" value="NC_015656.1"/>
</dbReference>
<dbReference type="SUPFAM" id="SSF51126">
    <property type="entry name" value="Pectin lyase-like"/>
    <property type="match status" value="1"/>
</dbReference>
<dbReference type="SMART" id="SM00710">
    <property type="entry name" value="PbH1"/>
    <property type="match status" value="7"/>
</dbReference>
<dbReference type="GO" id="GO:0005975">
    <property type="term" value="P:carbohydrate metabolic process"/>
    <property type="evidence" value="ECO:0007669"/>
    <property type="project" value="UniProtKB-ARBA"/>
</dbReference>
<proteinExistence type="predicted"/>
<dbReference type="InterPro" id="IPR006626">
    <property type="entry name" value="PbH1"/>
</dbReference>
<dbReference type="Pfam" id="PF17957">
    <property type="entry name" value="Big_7"/>
    <property type="match status" value="1"/>
</dbReference>